<feature type="chain" id="PRO_5046211692" description="DUF916 domain-containing protein" evidence="1">
    <location>
        <begin position="25"/>
        <end position="270"/>
    </location>
</feature>
<organism evidence="2 3">
    <name type="scientific">Streptomyces cinnabarinus</name>
    <dbReference type="NCBI Taxonomy" id="67287"/>
    <lineage>
        <taxon>Bacteria</taxon>
        <taxon>Bacillati</taxon>
        <taxon>Actinomycetota</taxon>
        <taxon>Actinomycetes</taxon>
        <taxon>Kitasatosporales</taxon>
        <taxon>Streptomycetaceae</taxon>
        <taxon>Streptomyces</taxon>
    </lineage>
</organism>
<dbReference type="EMBL" id="CP114413">
    <property type="protein sequence ID" value="WAZ22190.1"/>
    <property type="molecule type" value="Genomic_DNA"/>
</dbReference>
<dbReference type="Proteomes" id="UP001164439">
    <property type="component" value="Chromosome"/>
</dbReference>
<protein>
    <recommendedName>
        <fullName evidence="4">DUF916 domain-containing protein</fullName>
    </recommendedName>
</protein>
<dbReference type="RefSeq" id="WP_269659814.1">
    <property type="nucleotide sequence ID" value="NZ_CP114413.1"/>
</dbReference>
<gene>
    <name evidence="2" type="ORF">STRCI_003419</name>
</gene>
<evidence type="ECO:0000313" key="2">
    <source>
        <dbReference type="EMBL" id="WAZ22190.1"/>
    </source>
</evidence>
<evidence type="ECO:0008006" key="4">
    <source>
        <dbReference type="Google" id="ProtNLM"/>
    </source>
</evidence>
<proteinExistence type="predicted"/>
<keyword evidence="3" id="KW-1185">Reference proteome</keyword>
<accession>A0ABY7KF19</accession>
<evidence type="ECO:0000313" key="3">
    <source>
        <dbReference type="Proteomes" id="UP001164439"/>
    </source>
</evidence>
<name>A0ABY7KF19_9ACTN</name>
<evidence type="ECO:0000256" key="1">
    <source>
        <dbReference type="SAM" id="SignalP"/>
    </source>
</evidence>
<sequence>MSLTVRVLCLSLFVLLGVTPQANAASGWSVAPGGGGRPAFYAEGAPGAVVEDTVSVTNRGGEPVTVRLSATGARVVLARSEVSVPARTRADVPFTVTVPDADRSAVLTARGPDGRSRTVGLHLRARVPRLSALTVERVRIGGDGIAYEIVNRGTTTLVPRLAVRADGLLGPVLDRPTRTLPVELPPGRRIRLTEPWPDRPALDALDVRLTVTAGGGARDTAQASARFVPWQPVAGGAGALATAAFFGIRRHRRRTREPSDADAELTGAVK</sequence>
<reference evidence="2" key="1">
    <citation type="submission" date="2022-12" db="EMBL/GenBank/DDBJ databases">
        <authorList>
            <person name="Ruckert C."/>
            <person name="Busche T."/>
            <person name="Kalinowski J."/>
            <person name="Wittmann C."/>
        </authorList>
    </citation>
    <scope>NUCLEOTIDE SEQUENCE</scope>
    <source>
        <strain evidence="2">DSM 40467</strain>
    </source>
</reference>
<keyword evidence="1" id="KW-0732">Signal</keyword>
<feature type="signal peptide" evidence="1">
    <location>
        <begin position="1"/>
        <end position="24"/>
    </location>
</feature>